<dbReference type="VEuPathDB" id="TriTrypDB:TM35_000231780"/>
<dbReference type="RefSeq" id="XP_028881273.1">
    <property type="nucleotide sequence ID" value="XM_029027418.1"/>
</dbReference>
<organism evidence="1 2">
    <name type="scientific">Trypanosoma theileri</name>
    <dbReference type="NCBI Taxonomy" id="67003"/>
    <lineage>
        <taxon>Eukaryota</taxon>
        <taxon>Discoba</taxon>
        <taxon>Euglenozoa</taxon>
        <taxon>Kinetoplastea</taxon>
        <taxon>Metakinetoplastina</taxon>
        <taxon>Trypanosomatida</taxon>
        <taxon>Trypanosomatidae</taxon>
        <taxon>Trypanosoma</taxon>
    </lineage>
</organism>
<evidence type="ECO:0000313" key="2">
    <source>
        <dbReference type="Proteomes" id="UP000192257"/>
    </source>
</evidence>
<reference evidence="1 2" key="1">
    <citation type="submission" date="2017-03" db="EMBL/GenBank/DDBJ databases">
        <title>An alternative strategy for trypanosome survival in the mammalian bloodstream revealed through genome and transcriptome analysis of the ubiquitous bovine parasite Trypanosoma (Megatrypanum) theileri.</title>
        <authorList>
            <person name="Kelly S."/>
            <person name="Ivens A."/>
            <person name="Mott A."/>
            <person name="O'Neill E."/>
            <person name="Emms D."/>
            <person name="Macleod O."/>
            <person name="Voorheis P."/>
            <person name="Matthews J."/>
            <person name="Matthews K."/>
            <person name="Carrington M."/>
        </authorList>
    </citation>
    <scope>NUCLEOTIDE SEQUENCE [LARGE SCALE GENOMIC DNA]</scope>
    <source>
        <strain evidence="1">Edinburgh</strain>
    </source>
</reference>
<name>A0A1X0NR85_9TRYP</name>
<dbReference type="AlphaFoldDB" id="A0A1X0NR85"/>
<dbReference type="EMBL" id="NBCO01000023">
    <property type="protein sequence ID" value="ORC87207.1"/>
    <property type="molecule type" value="Genomic_DNA"/>
</dbReference>
<gene>
    <name evidence="1" type="ORF">TM35_000231780</name>
</gene>
<keyword evidence="2" id="KW-1185">Reference proteome</keyword>
<dbReference type="InterPro" id="IPR012340">
    <property type="entry name" value="NA-bd_OB-fold"/>
</dbReference>
<proteinExistence type="predicted"/>
<dbReference type="GeneID" id="39987198"/>
<comment type="caution">
    <text evidence="1">The sequence shown here is derived from an EMBL/GenBank/DDBJ whole genome shotgun (WGS) entry which is preliminary data.</text>
</comment>
<sequence>MKSAASHFLNASYTRESTITRAANIKWEEEEGKKKSILPFSSINMDDIDLREKQTSLSRTIFVPRPVFLAPLLRASRVGDSAVLLDGFPCATVCFCGRVVRIEGPHCNKSASTVRPYTAILLSDNTGIIAVMQYHISKDMMSPLSLETDGVSEEAAFVSPIPSTMEAACTTTTTAAGGESFETDEIPIRENDYVFVLGRLAFPDNSKEVRRVVQGALEFVANDVLLNSDKCLCVRGSVRLINDMNEIHYWALSALETHKRLLSKKVL</sequence>
<dbReference type="Proteomes" id="UP000192257">
    <property type="component" value="Unassembled WGS sequence"/>
</dbReference>
<dbReference type="OrthoDB" id="249877at2759"/>
<accession>A0A1X0NR85</accession>
<dbReference type="Gene3D" id="2.40.50.140">
    <property type="entry name" value="Nucleic acid-binding proteins"/>
    <property type="match status" value="1"/>
</dbReference>
<evidence type="ECO:0000313" key="1">
    <source>
        <dbReference type="EMBL" id="ORC87207.1"/>
    </source>
</evidence>
<protein>
    <submittedName>
        <fullName evidence="1">Uncharacterized protein</fullName>
    </submittedName>
</protein>